<proteinExistence type="predicted"/>
<dbReference type="AlphaFoldDB" id="A0A378WFQ2"/>
<evidence type="ECO:0000313" key="1">
    <source>
        <dbReference type="EMBL" id="SUA31612.1"/>
    </source>
</evidence>
<sequence length="173" mass="19491">MHQSPIRVWWLDDYAADPLYDELWDSGVDTQVPNIPDELPASVFAWRYLINHDKQLYVDLNLVRITYCVPIRPDLGDTVYEIRRNPLPILAASTEPRIDIVALQRIAGAWQGDRLSAADELPEGFAPQPFPYAELATMFAHAFGDEFLTYADAATNLAARRAAGEQDVSSWTV</sequence>
<name>A0A378WFQ2_MYCFO</name>
<organism evidence="1 2">
    <name type="scientific">Mycolicibacterium fortuitum</name>
    <name type="common">Mycobacterium fortuitum</name>
    <dbReference type="NCBI Taxonomy" id="1766"/>
    <lineage>
        <taxon>Bacteria</taxon>
        <taxon>Bacillati</taxon>
        <taxon>Actinomycetota</taxon>
        <taxon>Actinomycetes</taxon>
        <taxon>Mycobacteriales</taxon>
        <taxon>Mycobacteriaceae</taxon>
        <taxon>Mycolicibacterium</taxon>
    </lineage>
</organism>
<reference evidence="1 2" key="1">
    <citation type="submission" date="2018-06" db="EMBL/GenBank/DDBJ databases">
        <authorList>
            <consortium name="Pathogen Informatics"/>
            <person name="Doyle S."/>
        </authorList>
    </citation>
    <scope>NUCLEOTIDE SEQUENCE [LARGE SCALE GENOMIC DNA]</scope>
    <source>
        <strain evidence="1 2">NCTC1542</strain>
    </source>
</reference>
<accession>A0A378WFQ2</accession>
<gene>
    <name evidence="1" type="ORF">NCTC1542_06967</name>
</gene>
<evidence type="ECO:0000313" key="2">
    <source>
        <dbReference type="Proteomes" id="UP000255389"/>
    </source>
</evidence>
<dbReference type="EMBL" id="UGQY01000006">
    <property type="protein sequence ID" value="SUA31612.1"/>
    <property type="molecule type" value="Genomic_DNA"/>
</dbReference>
<dbReference type="Proteomes" id="UP000255389">
    <property type="component" value="Unassembled WGS sequence"/>
</dbReference>
<protein>
    <submittedName>
        <fullName evidence="1">Uncharacterized protein</fullName>
    </submittedName>
</protein>